<comment type="caution">
    <text evidence="1">The sequence shown here is derived from an EMBL/GenBank/DDBJ whole genome shotgun (WGS) entry which is preliminary data.</text>
</comment>
<gene>
    <name evidence="1" type="ORF">IAD25_04710</name>
</gene>
<evidence type="ECO:0000313" key="1">
    <source>
        <dbReference type="EMBL" id="HIU95997.1"/>
    </source>
</evidence>
<reference evidence="1" key="1">
    <citation type="submission" date="2020-10" db="EMBL/GenBank/DDBJ databases">
        <authorList>
            <person name="Gilroy R."/>
        </authorList>
    </citation>
    <scope>NUCLEOTIDE SEQUENCE</scope>
    <source>
        <strain evidence="1">ChiSjej4B22-8349</strain>
    </source>
</reference>
<sequence length="261" mass="29200">MMIGFDVKKHIQRNVQKTMEEFAAREDIVTKFGTPLIGYVDARHPLFNIFMDKNMSDHPKNIYRPGITLIIHAIPYDMEAMRSNEEDGAPSPQWVRAFTESTWLSMAINRAVRGALDMAGRLSSCLNTPMDWNEKTFRGTWSHKLAAYAAGMGDFGPAESFRTADGCYGLRVGSLITDGKYAEEVEPMSDEQLEAAYLHILRSSMYQEADGISCSAEMIAACPGNAISEKGIDRAKCQAYCKTIDEYIPCPDVCGKCFRFK</sequence>
<dbReference type="EMBL" id="DVOB01000105">
    <property type="protein sequence ID" value="HIU95997.1"/>
    <property type="molecule type" value="Genomic_DNA"/>
</dbReference>
<accession>A0A9D1SV45</accession>
<evidence type="ECO:0000313" key="2">
    <source>
        <dbReference type="Proteomes" id="UP000824130"/>
    </source>
</evidence>
<reference evidence="1" key="2">
    <citation type="journal article" date="2021" name="PeerJ">
        <title>Extensive microbial diversity within the chicken gut microbiome revealed by metagenomics and culture.</title>
        <authorList>
            <person name="Gilroy R."/>
            <person name="Ravi A."/>
            <person name="Getino M."/>
            <person name="Pursley I."/>
            <person name="Horton D.L."/>
            <person name="Alikhan N.F."/>
            <person name="Baker D."/>
            <person name="Gharbi K."/>
            <person name="Hall N."/>
            <person name="Watson M."/>
            <person name="Adriaenssens E.M."/>
            <person name="Foster-Nyarko E."/>
            <person name="Jarju S."/>
            <person name="Secka A."/>
            <person name="Antonio M."/>
            <person name="Oren A."/>
            <person name="Chaudhuri R.R."/>
            <person name="La Ragione R."/>
            <person name="Hildebrand F."/>
            <person name="Pallen M.J."/>
        </authorList>
    </citation>
    <scope>NUCLEOTIDE SEQUENCE</scope>
    <source>
        <strain evidence="1">ChiSjej4B22-8349</strain>
    </source>
</reference>
<protein>
    <submittedName>
        <fullName evidence="1">Uncharacterized protein</fullName>
    </submittedName>
</protein>
<dbReference type="PANTHER" id="PTHR42827:SF1">
    <property type="entry name" value="IRON-SULFUR CLUSTER-BINDING PROTEIN"/>
    <property type="match status" value="1"/>
</dbReference>
<dbReference type="PANTHER" id="PTHR42827">
    <property type="entry name" value="IRON-SULFUR CLUSTER-BINDING PROTEIN-RELATED"/>
    <property type="match status" value="1"/>
</dbReference>
<dbReference type="AlphaFoldDB" id="A0A9D1SV45"/>
<organism evidence="1 2">
    <name type="scientific">Candidatus Allocopromorpha excrementipullorum</name>
    <dbReference type="NCBI Taxonomy" id="2840743"/>
    <lineage>
        <taxon>Bacteria</taxon>
        <taxon>Bacillati</taxon>
        <taxon>Bacillota</taxon>
        <taxon>Clostridia</taxon>
        <taxon>Eubacteriales</taxon>
        <taxon>Eubacteriaceae</taxon>
        <taxon>Eubacteriaceae incertae sedis</taxon>
        <taxon>Candidatus Allocopromorpha</taxon>
    </lineage>
</organism>
<dbReference type="Proteomes" id="UP000824130">
    <property type="component" value="Unassembled WGS sequence"/>
</dbReference>
<proteinExistence type="predicted"/>
<name>A0A9D1SV45_9FIRM</name>